<feature type="chain" id="PRO_5043914067" evidence="2">
    <location>
        <begin position="21"/>
        <end position="198"/>
    </location>
</feature>
<evidence type="ECO:0000259" key="3">
    <source>
        <dbReference type="Pfam" id="PF02462"/>
    </source>
</evidence>
<evidence type="ECO:0000256" key="2">
    <source>
        <dbReference type="SAM" id="SignalP"/>
    </source>
</evidence>
<dbReference type="RefSeq" id="WP_306346229.1">
    <property type="nucleotide sequence ID" value="NZ_JASAVU010000001.1"/>
</dbReference>
<comment type="similarity">
    <text evidence="1">Belongs to the opacity porin family.</text>
</comment>
<dbReference type="InterPro" id="IPR011250">
    <property type="entry name" value="OMP/PagP_B-barrel"/>
</dbReference>
<evidence type="ECO:0000313" key="5">
    <source>
        <dbReference type="Proteomes" id="UP001226020"/>
    </source>
</evidence>
<dbReference type="Pfam" id="PF02462">
    <property type="entry name" value="Opacity"/>
    <property type="match status" value="1"/>
</dbReference>
<sequence>MKKAFLITALSLSLTAPVVAQQGIYVQGDLGYSSIKIKSGDYKEKSKGLSPRLSLGYNFGDVRVALDYTHYKNKTASEKLDNNRMDKLTQKFNSFGVSAIYDFALDLPVTPYIGARISSNHWKLISKESNTRNQNINIYKYSKSKVGLGLLVGTSYNLMPNLDLDVGYHYNYWGKFKTENSKVKINSHEFSTGLRYTF</sequence>
<gene>
    <name evidence="4" type="ORF">QJU57_06720</name>
</gene>
<accession>A0AAW8CIB0</accession>
<comment type="caution">
    <text evidence="4">The sequence shown here is derived from an EMBL/GenBank/DDBJ whole genome shotgun (WGS) entry which is preliminary data.</text>
</comment>
<dbReference type="Gene3D" id="2.40.160.20">
    <property type="match status" value="1"/>
</dbReference>
<dbReference type="EMBL" id="JASAXT010000010">
    <property type="protein sequence ID" value="MDP8148767.1"/>
    <property type="molecule type" value="Genomic_DNA"/>
</dbReference>
<evidence type="ECO:0000256" key="1">
    <source>
        <dbReference type="ARBA" id="ARBA00009830"/>
    </source>
</evidence>
<dbReference type="SUPFAM" id="SSF56925">
    <property type="entry name" value="OMPA-like"/>
    <property type="match status" value="1"/>
</dbReference>
<proteinExistence type="inferred from homology"/>
<dbReference type="GeneID" id="300270292"/>
<reference evidence="4 5" key="1">
    <citation type="journal article" date="2023" name="Front. Microbiol.">
        <title>Phylogeography and host specificity of Pasteurellaceae pathogenic to sea-farmed fish in the north-east Atlantic.</title>
        <authorList>
            <person name="Gulla S."/>
            <person name="Colquhoun D.J."/>
            <person name="Olsen A.B."/>
            <person name="Spilsberg B."/>
            <person name="Lagesen K."/>
            <person name="Aakesson C.P."/>
            <person name="Strom S."/>
            <person name="Manji F."/>
            <person name="Birkbeck T.H."/>
            <person name="Nilsen H.K."/>
        </authorList>
    </citation>
    <scope>NUCLEOTIDE SEQUENCE [LARGE SCALE GENOMIC DNA]</scope>
    <source>
        <strain evidence="4 5">NVIB3131</strain>
    </source>
</reference>
<dbReference type="Proteomes" id="UP001226020">
    <property type="component" value="Unassembled WGS sequence"/>
</dbReference>
<dbReference type="GO" id="GO:0015288">
    <property type="term" value="F:porin activity"/>
    <property type="evidence" value="ECO:0007669"/>
    <property type="project" value="InterPro"/>
</dbReference>
<keyword evidence="5" id="KW-1185">Reference proteome</keyword>
<dbReference type="GO" id="GO:0009279">
    <property type="term" value="C:cell outer membrane"/>
    <property type="evidence" value="ECO:0007669"/>
    <property type="project" value="UniProtKB-ARBA"/>
</dbReference>
<protein>
    <submittedName>
        <fullName evidence="4">Opacity family porin</fullName>
    </submittedName>
</protein>
<evidence type="ECO:0000313" key="4">
    <source>
        <dbReference type="EMBL" id="MDP8148767.1"/>
    </source>
</evidence>
<dbReference type="AlphaFoldDB" id="A0AAW8CIB0"/>
<dbReference type="InterPro" id="IPR003394">
    <property type="entry name" value="Porin_opacity"/>
</dbReference>
<organism evidence="4 5">
    <name type="scientific">Phocoenobacter atlanticus subsp. atlanticus</name>
    <dbReference type="NCBI Taxonomy" id="3061285"/>
    <lineage>
        <taxon>Bacteria</taxon>
        <taxon>Pseudomonadati</taxon>
        <taxon>Pseudomonadota</taxon>
        <taxon>Gammaproteobacteria</taxon>
        <taxon>Pasteurellales</taxon>
        <taxon>Pasteurellaceae</taxon>
        <taxon>Phocoenobacter</taxon>
        <taxon>Phocoenobacter atlanticus</taxon>
    </lineage>
</organism>
<keyword evidence="2" id="KW-0732">Signal</keyword>
<feature type="signal peptide" evidence="2">
    <location>
        <begin position="1"/>
        <end position="20"/>
    </location>
</feature>
<feature type="domain" description="Porin opacity type" evidence="3">
    <location>
        <begin position="55"/>
        <end position="198"/>
    </location>
</feature>
<name>A0AAW8CIB0_9PAST</name>